<dbReference type="EMBL" id="LAZR01035098">
    <property type="protein sequence ID" value="KKL28439.1"/>
    <property type="molecule type" value="Genomic_DNA"/>
</dbReference>
<gene>
    <name evidence="1" type="ORF">LCGC14_2375130</name>
</gene>
<reference evidence="1" key="1">
    <citation type="journal article" date="2015" name="Nature">
        <title>Complex archaea that bridge the gap between prokaryotes and eukaryotes.</title>
        <authorList>
            <person name="Spang A."/>
            <person name="Saw J.H."/>
            <person name="Jorgensen S.L."/>
            <person name="Zaremba-Niedzwiedzka K."/>
            <person name="Martijn J."/>
            <person name="Lind A.E."/>
            <person name="van Eijk R."/>
            <person name="Schleper C."/>
            <person name="Guy L."/>
            <person name="Ettema T.J."/>
        </authorList>
    </citation>
    <scope>NUCLEOTIDE SEQUENCE</scope>
</reference>
<comment type="caution">
    <text evidence="1">The sequence shown here is derived from an EMBL/GenBank/DDBJ whole genome shotgun (WGS) entry which is preliminary data.</text>
</comment>
<dbReference type="AlphaFoldDB" id="A0A0F9C2N8"/>
<sequence length="133" mass="15073">MKAKDILKERHGYIAFELDERSRNNLLKSFPPKYPEVIGHHITHQFGVPEGTKLPSELKDVKVVGYADDGASLEALVVAVNGSTQRPDGGTYHITWSLDREQGRKPIHSNDLIKEQGYERISPIQIIAIPRWF</sequence>
<evidence type="ECO:0000313" key="1">
    <source>
        <dbReference type="EMBL" id="KKL28439.1"/>
    </source>
</evidence>
<name>A0A0F9C2N8_9ZZZZ</name>
<protein>
    <submittedName>
        <fullName evidence="1">Uncharacterized protein</fullName>
    </submittedName>
</protein>
<proteinExistence type="predicted"/>
<organism evidence="1">
    <name type="scientific">marine sediment metagenome</name>
    <dbReference type="NCBI Taxonomy" id="412755"/>
    <lineage>
        <taxon>unclassified sequences</taxon>
        <taxon>metagenomes</taxon>
        <taxon>ecological metagenomes</taxon>
    </lineage>
</organism>
<accession>A0A0F9C2N8</accession>